<comment type="caution">
    <text evidence="4">The sequence shown here is derived from an EMBL/GenBank/DDBJ whole genome shotgun (WGS) entry which is preliminary data.</text>
</comment>
<dbReference type="Proteomes" id="UP001159428">
    <property type="component" value="Unassembled WGS sequence"/>
</dbReference>
<evidence type="ECO:0000259" key="3">
    <source>
        <dbReference type="Pfam" id="PF21744"/>
    </source>
</evidence>
<dbReference type="EMBL" id="CALNXJ010000012">
    <property type="protein sequence ID" value="CAH3110377.1"/>
    <property type="molecule type" value="Genomic_DNA"/>
</dbReference>
<keyword evidence="5" id="KW-1185">Reference proteome</keyword>
<gene>
    <name evidence="4" type="ORF">PMEA_00003643</name>
</gene>
<evidence type="ECO:0000313" key="5">
    <source>
        <dbReference type="Proteomes" id="UP001159428"/>
    </source>
</evidence>
<dbReference type="InterPro" id="IPR007934">
    <property type="entry name" value="AbfB_ABD"/>
</dbReference>
<accession>A0AAU9WHE1</accession>
<proteinExistence type="predicted"/>
<protein>
    <submittedName>
        <fullName evidence="4">Uncharacterized protein</fullName>
    </submittedName>
</protein>
<feature type="domain" description="BAHCC1-like Tudor" evidence="3">
    <location>
        <begin position="275"/>
        <end position="330"/>
    </location>
</feature>
<dbReference type="Gene3D" id="2.80.10.50">
    <property type="match status" value="1"/>
</dbReference>
<dbReference type="InterPro" id="IPR036195">
    <property type="entry name" value="AbfB_ABD_sf"/>
</dbReference>
<dbReference type="Gene3D" id="2.30.30.140">
    <property type="match status" value="1"/>
</dbReference>
<dbReference type="GO" id="GO:0046556">
    <property type="term" value="F:alpha-L-arabinofuranosidase activity"/>
    <property type="evidence" value="ECO:0007669"/>
    <property type="project" value="InterPro"/>
</dbReference>
<reference evidence="4 5" key="1">
    <citation type="submission" date="2022-05" db="EMBL/GenBank/DDBJ databases">
        <authorList>
            <consortium name="Genoscope - CEA"/>
            <person name="William W."/>
        </authorList>
    </citation>
    <scope>NUCLEOTIDE SEQUENCE [LARGE SCALE GENOMIC DNA]</scope>
</reference>
<dbReference type="SUPFAM" id="SSF110221">
    <property type="entry name" value="AbfB domain"/>
    <property type="match status" value="1"/>
</dbReference>
<organism evidence="4 5">
    <name type="scientific">Pocillopora meandrina</name>
    <dbReference type="NCBI Taxonomy" id="46732"/>
    <lineage>
        <taxon>Eukaryota</taxon>
        <taxon>Metazoa</taxon>
        <taxon>Cnidaria</taxon>
        <taxon>Anthozoa</taxon>
        <taxon>Hexacorallia</taxon>
        <taxon>Scleractinia</taxon>
        <taxon>Astrocoeniina</taxon>
        <taxon>Pocilloporidae</taxon>
        <taxon>Pocillopora</taxon>
    </lineage>
</organism>
<name>A0AAU9WHE1_9CNID</name>
<feature type="domain" description="Alpha-L-arabinofuranosidase B arabinose-binding" evidence="2">
    <location>
        <begin position="100"/>
        <end position="210"/>
    </location>
</feature>
<sequence>MTLFISQNYIHSFSSTSRRSEKNTEVSTYFSEPNARENNVVVYETEPVFAEGEERLLNITFHVCFFHLREMDRMKTVMFSCTLPPCSLTRKEHKIARERERKNTLKEGKNRYNIVKGLAEGVDGISFESVLKKRHYLRARNNYLILEPFDDSEDYRKESTFVPLQDMWFEGYFAFESLLNPAHFIRRRGEKLRLQKYENSHFFKEDSSFKLTRKRCMACVKEGSRVWARAEKGCFQRGVVTAMDDDIHVQLENGKKIRHKKEHPECVVPDAVPHVREVDIGTRVLARWYNRLDTCYPGTVTAIRRSFFDIIFDDGDKGINELRELRILRKTEGEEDGKSALPPWSSLDGIPRIEGGLCIDYGDIITTGPGLLKREIKEKITIDYEICSTQDSPDEERVSSPLDNTDVTEITVNGHAEDPMENEQNCHQDENGFALENNYSYLTPDICETEPRNPSQVSGSSSDSGYQGNNSHRQRKIGVWRATSSQHNVFRCGNNSPQFLSPLSYLSHLHVPGLSDISDVRRNLSELSVTSSVDSGFRGSGHSFRLRDRSPVRCPGHAVPVTKVQENYWEKEKEQETEEEKQKIESTEDLNGEFHTGPLGLETVI</sequence>
<feature type="region of interest" description="Disordered" evidence="1">
    <location>
        <begin position="532"/>
        <end position="551"/>
    </location>
</feature>
<feature type="region of interest" description="Disordered" evidence="1">
    <location>
        <begin position="570"/>
        <end position="605"/>
    </location>
</feature>
<dbReference type="Pfam" id="PF05270">
    <property type="entry name" value="AbfB"/>
    <property type="match status" value="1"/>
</dbReference>
<feature type="compositionally biased region" description="Low complexity" evidence="1">
    <location>
        <begin position="453"/>
        <end position="471"/>
    </location>
</feature>
<feature type="compositionally biased region" description="Basic and acidic residues" evidence="1">
    <location>
        <begin position="570"/>
        <end position="586"/>
    </location>
</feature>
<evidence type="ECO:0000259" key="2">
    <source>
        <dbReference type="Pfam" id="PF05270"/>
    </source>
</evidence>
<evidence type="ECO:0000313" key="4">
    <source>
        <dbReference type="EMBL" id="CAH3110377.1"/>
    </source>
</evidence>
<dbReference type="GO" id="GO:0046373">
    <property type="term" value="P:L-arabinose metabolic process"/>
    <property type="evidence" value="ECO:0007669"/>
    <property type="project" value="InterPro"/>
</dbReference>
<dbReference type="CDD" id="cd23265">
    <property type="entry name" value="beta-trefoil_ABD_ABFB-like"/>
    <property type="match status" value="1"/>
</dbReference>
<dbReference type="InterPro" id="IPR048924">
    <property type="entry name" value="BAHCC1-like_Tudor"/>
</dbReference>
<evidence type="ECO:0000256" key="1">
    <source>
        <dbReference type="SAM" id="MobiDB-lite"/>
    </source>
</evidence>
<dbReference type="AlphaFoldDB" id="A0AAU9WHE1"/>
<dbReference type="Pfam" id="PF21744">
    <property type="entry name" value="BAHCC1-like_Tudor"/>
    <property type="match status" value="1"/>
</dbReference>
<feature type="region of interest" description="Disordered" evidence="1">
    <location>
        <begin position="444"/>
        <end position="473"/>
    </location>
</feature>